<evidence type="ECO:0000313" key="1">
    <source>
        <dbReference type="EMBL" id="OAD19873.1"/>
    </source>
</evidence>
<dbReference type="EMBL" id="LUTY01002634">
    <property type="protein sequence ID" value="OAD19873.1"/>
    <property type="molecule type" value="Genomic_DNA"/>
</dbReference>
<evidence type="ECO:0000313" key="2">
    <source>
        <dbReference type="Proteomes" id="UP000076962"/>
    </source>
</evidence>
<name>A0A176RVT0_9GAMM</name>
<organism evidence="1 2">
    <name type="scientific">Candidatus Thiomargarita nelsonii</name>
    <dbReference type="NCBI Taxonomy" id="1003181"/>
    <lineage>
        <taxon>Bacteria</taxon>
        <taxon>Pseudomonadati</taxon>
        <taxon>Pseudomonadota</taxon>
        <taxon>Gammaproteobacteria</taxon>
        <taxon>Thiotrichales</taxon>
        <taxon>Thiotrichaceae</taxon>
        <taxon>Thiomargarita</taxon>
    </lineage>
</organism>
<dbReference type="Proteomes" id="UP000076962">
    <property type="component" value="Unassembled WGS sequence"/>
</dbReference>
<protein>
    <submittedName>
        <fullName evidence="1">Uncharacterized protein</fullName>
    </submittedName>
</protein>
<keyword evidence="2" id="KW-1185">Reference proteome</keyword>
<sequence>MYYSHTDLHQHNHHRFFYDLRQSLYFLPFHPDSVTTYSRTAHSHRFRRRRWN</sequence>
<gene>
    <name evidence="1" type="ORF">THIOM_004469</name>
</gene>
<accession>A0A176RVT0</accession>
<reference evidence="1 2" key="1">
    <citation type="submission" date="2016-05" db="EMBL/GenBank/DDBJ databases">
        <title>Single-cell genome of chain-forming Candidatus Thiomargarita nelsonii and comparison to other large sulfur-oxidizing bacteria.</title>
        <authorList>
            <person name="Winkel M."/>
            <person name="Salman V."/>
            <person name="Woyke T."/>
            <person name="Schulz-Vogt H."/>
            <person name="Richter M."/>
            <person name="Flood B."/>
            <person name="Bailey J."/>
            <person name="Amann R."/>
            <person name="Mussmann M."/>
        </authorList>
    </citation>
    <scope>NUCLEOTIDE SEQUENCE [LARGE SCALE GENOMIC DNA]</scope>
    <source>
        <strain evidence="1 2">THI036</strain>
    </source>
</reference>
<comment type="caution">
    <text evidence="1">The sequence shown here is derived from an EMBL/GenBank/DDBJ whole genome shotgun (WGS) entry which is preliminary data.</text>
</comment>
<proteinExistence type="predicted"/>
<dbReference type="AlphaFoldDB" id="A0A176RVT0"/>